<dbReference type="InterPro" id="IPR003593">
    <property type="entry name" value="AAA+_ATPase"/>
</dbReference>
<keyword evidence="8" id="KW-0413">Isomerase</keyword>
<dbReference type="InterPro" id="IPR014001">
    <property type="entry name" value="Helicase_ATP-bd"/>
</dbReference>
<keyword evidence="4 10" id="KW-0347">Helicase</keyword>
<dbReference type="GO" id="GO:0004386">
    <property type="term" value="F:helicase activity"/>
    <property type="evidence" value="ECO:0007669"/>
    <property type="project" value="UniProtKB-KW"/>
</dbReference>
<dbReference type="HOGENOM" id="CLU_002025_0_0_2"/>
<dbReference type="GO" id="GO:0006281">
    <property type="term" value="P:DNA repair"/>
    <property type="evidence" value="ECO:0007669"/>
    <property type="project" value="UniProtKB-KW"/>
</dbReference>
<dbReference type="PIRSF" id="PIRSF037307">
    <property type="entry name" value="Lhr-like_helic_prd"/>
    <property type="match status" value="1"/>
</dbReference>
<dbReference type="InterPro" id="IPR027417">
    <property type="entry name" value="P-loop_NTPase"/>
</dbReference>
<name>B5ICF6_ACIB4</name>
<evidence type="ECO:0000256" key="7">
    <source>
        <dbReference type="ARBA" id="ARBA00023204"/>
    </source>
</evidence>
<dbReference type="InterPro" id="IPR045628">
    <property type="entry name" value="Lhr_WH_dom"/>
</dbReference>
<dbReference type="AlphaFoldDB" id="B5ICF6"/>
<dbReference type="CDD" id="cd17922">
    <property type="entry name" value="DEXHc_LHR-like"/>
    <property type="match status" value="1"/>
</dbReference>
<dbReference type="STRING" id="439481.Aboo_1223"/>
<dbReference type="SMART" id="SM00487">
    <property type="entry name" value="DEXDc"/>
    <property type="match status" value="1"/>
</dbReference>
<evidence type="ECO:0000256" key="9">
    <source>
        <dbReference type="ARBA" id="ARBA00093467"/>
    </source>
</evidence>
<dbReference type="GO" id="GO:0016887">
    <property type="term" value="F:ATP hydrolysis activity"/>
    <property type="evidence" value="ECO:0007669"/>
    <property type="project" value="TreeGrafter"/>
</dbReference>
<dbReference type="Pfam" id="PF00271">
    <property type="entry name" value="Helicase_C"/>
    <property type="match status" value="1"/>
</dbReference>
<dbReference type="PROSITE" id="PS51194">
    <property type="entry name" value="HELICASE_CTER"/>
    <property type="match status" value="1"/>
</dbReference>
<dbReference type="KEGG" id="abi:Aboo_1223"/>
<keyword evidence="6" id="KW-0238">DNA-binding</keyword>
<sequence>MFETLHPSIQKVLEEKGIFEPTEPQREVIPYILEGKNVLLVSPTGSGKTEAAMLPIFHKLVDGNYGKIACIYITPLRALNRDLLKRLEDFGKKLGLRIAVRHGDTTAYERRQLSLHPPDVLITTPETFQIMFLGKRLKESLKSVKFVVIDEIHELASDERGAQLAVGLERLRKMTRFQVIGLSASVGNPEEIAKFLSPNESIEIVKVKLRKRIDVNIRAPQKKYEKEAQIMGSDVDYASTLMEMWEEINKARATLVFTNTRCTAEDIGMRYRLLFANPPIEVHHGSLSRKVRIEAEDKFKRGELKALICTSSLELGIDVGIVDFVIQFNSPRQVTKLLQRIGRAGHRIDEVSRGTIFAHTPVELWESASILSLLHEGRIESVKIREKPLMVLINQLVAMANSEGKMNAREAYEIIKNAYPFRNLSFEEFEDILNFMKDIGKVWYDGIAFGKTRGGREYFYQNISMIPDEKLYKVITLHGDFIGTLDESFVSTLNYGESFVMNGMAWRIVDIREDKVLVEYLRDIAMPPSWVGEEIPVPYQVASHEPDMKYLNSAAKKILENWKMDWNEGRIVIENGNGIVFIGVRGGSKANYTLALILSSILSQKIGESVEFSVSPYHIALFNPHVNAPYIKELLEKLRNVEGLVRLVAKNSRLFNYIFMHVAKKMGVIKKGADMKKVRIEKIVDAYKGTPLYKEVLNKMSFDYMDVEVVNLILEKIREGKTEIIVREMSDKSKILLEEHGDLVSPIIATRPIIEAVQKRLLEEDMILACLSCGKSIHIKVKDFKKPICPFCGSVRVTLLKPYEEDKLKILKKKKFTREEKKELDRMMAISHLLRVHKKAAALALAGRGIGLTTAARILQVPYENEFEIAKRVLKEELKYAQNKQFWDLR</sequence>
<proteinExistence type="inferred from homology"/>
<dbReference type="InterPro" id="IPR052511">
    <property type="entry name" value="ATP-dep_Helicase"/>
</dbReference>
<evidence type="ECO:0000256" key="1">
    <source>
        <dbReference type="ARBA" id="ARBA00022741"/>
    </source>
</evidence>
<dbReference type="InterPro" id="IPR011545">
    <property type="entry name" value="DEAD/DEAH_box_helicase_dom"/>
</dbReference>
<dbReference type="InterPro" id="IPR017170">
    <property type="entry name" value="Lhr-like"/>
</dbReference>
<keyword evidence="7" id="KW-0234">DNA repair</keyword>
<dbReference type="GO" id="GO:0140097">
    <property type="term" value="F:catalytic activity, acting on DNA"/>
    <property type="evidence" value="ECO:0007669"/>
    <property type="project" value="UniProtKB-ARBA"/>
</dbReference>
<dbReference type="GO" id="GO:0005524">
    <property type="term" value="F:ATP binding"/>
    <property type="evidence" value="ECO:0007669"/>
    <property type="project" value="UniProtKB-KW"/>
</dbReference>
<dbReference type="SMART" id="SM00490">
    <property type="entry name" value="HELICc"/>
    <property type="match status" value="1"/>
</dbReference>
<dbReference type="eggNOG" id="arCOG00557">
    <property type="taxonomic scope" value="Archaea"/>
</dbReference>
<keyword evidence="5" id="KW-0067">ATP-binding</keyword>
<evidence type="ECO:0000256" key="3">
    <source>
        <dbReference type="ARBA" id="ARBA00022801"/>
    </source>
</evidence>
<dbReference type="SMART" id="SM00382">
    <property type="entry name" value="AAA"/>
    <property type="match status" value="1"/>
</dbReference>
<evidence type="ECO:0000313" key="11">
    <source>
        <dbReference type="Proteomes" id="UP000001400"/>
    </source>
</evidence>
<evidence type="ECO:0000256" key="2">
    <source>
        <dbReference type="ARBA" id="ARBA00022763"/>
    </source>
</evidence>
<accession>B5ICF6</accession>
<keyword evidence="11" id="KW-1185">Reference proteome</keyword>
<dbReference type="PANTHER" id="PTHR47962">
    <property type="entry name" value="ATP-DEPENDENT HELICASE LHR-RELATED-RELATED"/>
    <property type="match status" value="1"/>
</dbReference>
<keyword evidence="3" id="KW-0378">Hydrolase</keyword>
<dbReference type="PANTHER" id="PTHR47962:SF5">
    <property type="entry name" value="ATP-DEPENDENT HELICASE LHR-RELATED"/>
    <property type="match status" value="1"/>
</dbReference>
<dbReference type="GO" id="GO:0003677">
    <property type="term" value="F:DNA binding"/>
    <property type="evidence" value="ECO:0007669"/>
    <property type="project" value="UniProtKB-KW"/>
</dbReference>
<evidence type="ECO:0000256" key="4">
    <source>
        <dbReference type="ARBA" id="ARBA00022806"/>
    </source>
</evidence>
<reference evidence="10" key="1">
    <citation type="submission" date="2010-02" db="EMBL/GenBank/DDBJ databases">
        <title>Complete sequence of Aciduliprofundum boonei T469.</title>
        <authorList>
            <consortium name="US DOE Joint Genome Institute"/>
            <person name="Lucas S."/>
            <person name="Copeland A."/>
            <person name="Lapidus A."/>
            <person name="Cheng J.-F."/>
            <person name="Bruce D."/>
            <person name="Goodwin L."/>
            <person name="Pitluck S."/>
            <person name="Saunders E."/>
            <person name="Detter J.C."/>
            <person name="Han C."/>
            <person name="Tapia R."/>
            <person name="Land M."/>
            <person name="Hauser L."/>
            <person name="Kyrpides N."/>
            <person name="Mikhailova N."/>
            <person name="Flores G."/>
            <person name="Reysenbach A.-L."/>
            <person name="Woyke T."/>
        </authorList>
    </citation>
    <scope>NUCLEOTIDE SEQUENCE</scope>
    <source>
        <strain evidence="10">T469</strain>
    </source>
</reference>
<dbReference type="Pfam" id="PF19306">
    <property type="entry name" value="WHD_Lhr"/>
    <property type="match status" value="1"/>
</dbReference>
<comment type="similarity">
    <text evidence="9">Belongs to the Lhr helicase family. Lhr-Core subfamily.</text>
</comment>
<gene>
    <name evidence="10" type="ordered locus">Aboo_1223</name>
</gene>
<dbReference type="EMBL" id="CP001941">
    <property type="protein sequence ID" value="ADD09031.1"/>
    <property type="molecule type" value="Genomic_DNA"/>
</dbReference>
<dbReference type="PROSITE" id="PS51192">
    <property type="entry name" value="HELICASE_ATP_BIND_1"/>
    <property type="match status" value="1"/>
</dbReference>
<keyword evidence="1" id="KW-0547">Nucleotide-binding</keyword>
<organism evidence="10 11">
    <name type="scientific">Aciduliprofundum boonei (strain DSM 19572 / T469)</name>
    <dbReference type="NCBI Taxonomy" id="439481"/>
    <lineage>
        <taxon>Archaea</taxon>
        <taxon>Methanobacteriati</taxon>
        <taxon>Thermoplasmatota</taxon>
        <taxon>DHVE2 group</taxon>
        <taxon>Candidatus Aciduliprofundum</taxon>
    </lineage>
</organism>
<keyword evidence="2" id="KW-0227">DNA damage</keyword>
<dbReference type="Pfam" id="PF08494">
    <property type="entry name" value="DEAD_assoc"/>
    <property type="match status" value="1"/>
</dbReference>
<dbReference type="Pfam" id="PF00270">
    <property type="entry name" value="DEAD"/>
    <property type="match status" value="1"/>
</dbReference>
<evidence type="ECO:0000256" key="6">
    <source>
        <dbReference type="ARBA" id="ARBA00023125"/>
    </source>
</evidence>
<dbReference type="InterPro" id="IPR013701">
    <property type="entry name" value="Lhr-like_DEAD/DEAH_assoc"/>
</dbReference>
<protein>
    <submittedName>
        <fullName evidence="10">DEAD/DEAH box helicase domain protein</fullName>
    </submittedName>
</protein>
<evidence type="ECO:0000256" key="5">
    <source>
        <dbReference type="ARBA" id="ARBA00022840"/>
    </source>
</evidence>
<dbReference type="SUPFAM" id="SSF52540">
    <property type="entry name" value="P-loop containing nucleoside triphosphate hydrolases"/>
    <property type="match status" value="2"/>
</dbReference>
<evidence type="ECO:0000256" key="8">
    <source>
        <dbReference type="ARBA" id="ARBA00023235"/>
    </source>
</evidence>
<dbReference type="Proteomes" id="UP000001400">
    <property type="component" value="Chromosome"/>
</dbReference>
<dbReference type="InterPro" id="IPR001650">
    <property type="entry name" value="Helicase_C-like"/>
</dbReference>
<dbReference type="Gene3D" id="3.40.50.300">
    <property type="entry name" value="P-loop containing nucleotide triphosphate hydrolases"/>
    <property type="match status" value="2"/>
</dbReference>
<dbReference type="RefSeq" id="WP_008083890.1">
    <property type="nucleotide sequence ID" value="NC_013926.1"/>
</dbReference>
<dbReference type="OrthoDB" id="33870at2157"/>
<evidence type="ECO:0000313" key="10">
    <source>
        <dbReference type="EMBL" id="ADD09031.1"/>
    </source>
</evidence>
<dbReference type="GeneID" id="8828185"/>